<name>A7MU75_VIBC1</name>
<evidence type="ECO:0000313" key="4">
    <source>
        <dbReference type="Proteomes" id="UP000008152"/>
    </source>
</evidence>
<sequence length="424" mass="46802">MSKKCGFCLFQESVVKIAMLSTGEEVLHGDIVDTNAAWLSSLFYQHGFGLTKRSTVGDKQSSLIEEFLMLSFNNDVVIVNGGLGPTTDDMSAAAAAKAAECKLVLFKDWLEHLEAMYARRGIPMPDSNLKQAMLPETAEIVDNPIGTACGFKMLINDAVFYFTPGVPSEFKLMAETQILPDLKKLFPEVESASCSRIYTFGLSESGISDKLDQMKFPQGYELGYRSYLPFIEVKLFGPSNQVEQRMKLMQLIHKHLETNAVSVDVPMVEHIGQMLIDKGLTLSVSEKSSAGHLTYWLNSDENVEKQFGHGWVLAGQSQTITDEGDPLAATFALAGATREKCGTDLALVTGKLEEGVFSVALSTSTGEWGALYKLSRKYQRDDQVKVISAAALDLLRRYLERKPMSAQYAFLEKVKEMHIPSSAI</sequence>
<dbReference type="KEGG" id="vha:VIBHAR_02736"/>
<dbReference type="PATRIC" id="fig|338187.36.peg.2669"/>
<feature type="domain" description="MoaB/Mog" evidence="2">
    <location>
        <begin position="18"/>
        <end position="185"/>
    </location>
</feature>
<dbReference type="CDD" id="cd00885">
    <property type="entry name" value="cinA"/>
    <property type="match status" value="1"/>
</dbReference>
<dbReference type="InterPro" id="IPR050101">
    <property type="entry name" value="CinA"/>
</dbReference>
<dbReference type="SMART" id="SM00852">
    <property type="entry name" value="MoCF_biosynth"/>
    <property type="match status" value="1"/>
</dbReference>
<dbReference type="PANTHER" id="PTHR13939:SF0">
    <property type="entry name" value="NMN AMIDOHYDROLASE-LIKE PROTEIN YFAY"/>
    <property type="match status" value="1"/>
</dbReference>
<evidence type="ECO:0000256" key="1">
    <source>
        <dbReference type="HAMAP-Rule" id="MF_00226"/>
    </source>
</evidence>
<comment type="similarity">
    <text evidence="1">Belongs to the CinA family.</text>
</comment>
<dbReference type="Pfam" id="PF00994">
    <property type="entry name" value="MoCF_biosynth"/>
    <property type="match status" value="1"/>
</dbReference>
<proteinExistence type="inferred from homology"/>
<organism evidence="3 4">
    <name type="scientific">Vibrio campbellii (strain ATCC BAA-1116)</name>
    <dbReference type="NCBI Taxonomy" id="2902295"/>
    <lineage>
        <taxon>Bacteria</taxon>
        <taxon>Pseudomonadati</taxon>
        <taxon>Pseudomonadota</taxon>
        <taxon>Gammaproteobacteria</taxon>
        <taxon>Vibrionales</taxon>
        <taxon>Vibrionaceae</taxon>
        <taxon>Vibrio</taxon>
    </lineage>
</organism>
<dbReference type="EMBL" id="CP000789">
    <property type="protein sequence ID" value="ABU71694.1"/>
    <property type="molecule type" value="Genomic_DNA"/>
</dbReference>
<dbReference type="InterPro" id="IPR036653">
    <property type="entry name" value="CinA-like_C"/>
</dbReference>
<dbReference type="PANTHER" id="PTHR13939">
    <property type="entry name" value="NICOTINAMIDE-NUCLEOTIDE AMIDOHYDROLASE PNCC"/>
    <property type="match status" value="1"/>
</dbReference>
<accession>A7MU75</accession>
<dbReference type="HAMAP" id="MF_00226_B">
    <property type="entry name" value="CinA_B"/>
    <property type="match status" value="1"/>
</dbReference>
<dbReference type="NCBIfam" id="TIGR00200">
    <property type="entry name" value="cinA_nterm"/>
    <property type="match status" value="1"/>
</dbReference>
<gene>
    <name evidence="3" type="ordered locus">VIBHAR_02736</name>
</gene>
<dbReference type="SUPFAM" id="SSF142433">
    <property type="entry name" value="CinA-like"/>
    <property type="match status" value="1"/>
</dbReference>
<protein>
    <recommendedName>
        <fullName evidence="1">CinA-like protein</fullName>
    </recommendedName>
</protein>
<dbReference type="Gene3D" id="3.40.980.10">
    <property type="entry name" value="MoaB/Mog-like domain"/>
    <property type="match status" value="1"/>
</dbReference>
<dbReference type="InterPro" id="IPR001453">
    <property type="entry name" value="MoaB/Mog_dom"/>
</dbReference>
<dbReference type="AlphaFoldDB" id="A7MU75"/>
<dbReference type="PIRSF" id="PIRSF006728">
    <property type="entry name" value="CinA"/>
    <property type="match status" value="1"/>
</dbReference>
<dbReference type="Proteomes" id="UP000008152">
    <property type="component" value="Chromosome I"/>
</dbReference>
<dbReference type="SUPFAM" id="SSF53218">
    <property type="entry name" value="Molybdenum cofactor biosynthesis proteins"/>
    <property type="match status" value="1"/>
</dbReference>
<evidence type="ECO:0000259" key="2">
    <source>
        <dbReference type="SMART" id="SM00852"/>
    </source>
</evidence>
<dbReference type="InterPro" id="IPR008135">
    <property type="entry name" value="Competence-induced_CinA"/>
</dbReference>
<dbReference type="InterPro" id="IPR036425">
    <property type="entry name" value="MoaB/Mog-like_dom_sf"/>
</dbReference>
<evidence type="ECO:0000313" key="3">
    <source>
        <dbReference type="EMBL" id="ABU71694.1"/>
    </source>
</evidence>
<reference evidence="3 4" key="1">
    <citation type="submission" date="2007-08" db="EMBL/GenBank/DDBJ databases">
        <authorList>
            <consortium name="The Vibrio harveyi Genome Sequencing Project"/>
            <person name="Bassler B."/>
            <person name="Clifton S.W."/>
            <person name="Fulton L."/>
            <person name="Delehaunty K."/>
            <person name="Fronick C."/>
            <person name="Harrison M."/>
            <person name="Markivic C."/>
            <person name="Fulton R."/>
            <person name="Tin-Wollam A.-M."/>
            <person name="Shah N."/>
            <person name="Pepin K."/>
            <person name="Nash W."/>
            <person name="Thiruvilangam P."/>
            <person name="Bhonagiri V."/>
            <person name="Waters C."/>
            <person name="Tu K.C."/>
            <person name="Irgon J."/>
            <person name="Wilson R.K."/>
        </authorList>
    </citation>
    <scope>NUCLEOTIDE SEQUENCE [LARGE SCALE GENOMIC DNA]</scope>
    <source>
        <strain evidence="4">ATCC BAA-1116 / BB120</strain>
    </source>
</reference>